<name>C5LA56_PERM5</name>
<gene>
    <name evidence="1" type="ORF">Pmar_PMAR006078</name>
</gene>
<proteinExistence type="predicted"/>
<dbReference type="RefSeq" id="XP_002774496.1">
    <property type="nucleotide sequence ID" value="XM_002774450.1"/>
</dbReference>
<dbReference type="Proteomes" id="UP000007800">
    <property type="component" value="Unassembled WGS sequence"/>
</dbReference>
<sequence length="59" mass="6564">GCPKEIFIIPRFVRGSELRRLEAFDEPPRKTGTVAEESSTDECTCPFLSDAFDEASKSP</sequence>
<dbReference type="GeneID" id="9065350"/>
<evidence type="ECO:0000313" key="2">
    <source>
        <dbReference type="Proteomes" id="UP000007800"/>
    </source>
</evidence>
<keyword evidence="2" id="KW-1185">Reference proteome</keyword>
<organism evidence="2">
    <name type="scientific">Perkinsus marinus (strain ATCC 50983 / TXsc)</name>
    <dbReference type="NCBI Taxonomy" id="423536"/>
    <lineage>
        <taxon>Eukaryota</taxon>
        <taxon>Sar</taxon>
        <taxon>Alveolata</taxon>
        <taxon>Perkinsozoa</taxon>
        <taxon>Perkinsea</taxon>
        <taxon>Perkinsida</taxon>
        <taxon>Perkinsidae</taxon>
        <taxon>Perkinsus</taxon>
    </lineage>
</organism>
<evidence type="ECO:0000313" key="1">
    <source>
        <dbReference type="EMBL" id="EER06312.1"/>
    </source>
</evidence>
<feature type="non-terminal residue" evidence="1">
    <location>
        <position position="1"/>
    </location>
</feature>
<dbReference type="InParanoid" id="C5LA56"/>
<protein>
    <submittedName>
        <fullName evidence="1">Uncharacterized protein</fullName>
    </submittedName>
</protein>
<accession>C5LA56</accession>
<reference evidence="1 2" key="1">
    <citation type="submission" date="2008-07" db="EMBL/GenBank/DDBJ databases">
        <authorList>
            <person name="El-Sayed N."/>
            <person name="Caler E."/>
            <person name="Inman J."/>
            <person name="Amedeo P."/>
            <person name="Hass B."/>
            <person name="Wortman J."/>
        </authorList>
    </citation>
    <scope>NUCLEOTIDE SEQUENCE [LARGE SCALE GENOMIC DNA]</scope>
    <source>
        <strain evidence="2">ATCC 50983 / TXsc</strain>
    </source>
</reference>
<dbReference type="EMBL" id="GG680729">
    <property type="protein sequence ID" value="EER06312.1"/>
    <property type="molecule type" value="Genomic_DNA"/>
</dbReference>
<dbReference type="AlphaFoldDB" id="C5LA56"/>